<dbReference type="PROSITE" id="PS50088">
    <property type="entry name" value="ANK_REPEAT"/>
    <property type="match status" value="1"/>
</dbReference>
<dbReference type="SUPFAM" id="SSF48403">
    <property type="entry name" value="Ankyrin repeat"/>
    <property type="match status" value="1"/>
</dbReference>
<keyword evidence="3" id="KW-1185">Reference proteome</keyword>
<dbReference type="InterPro" id="IPR036770">
    <property type="entry name" value="Ankyrin_rpt-contain_sf"/>
</dbReference>
<sequence length="172" mass="19477">MKLKLLIGCAFTIIIMYSLGAIYSLENSRVEDVVLCSVEDNTHYIPNSFCEFYLFNFRLTKQDLGDLQSVGGIAFLFGISNQKKRYVYLDKFIDNGASVNTKSKIDGLPPLHAAILLNDKKLVEYLLSKGSDPQLLDSQLRLNAYDFVLLLKTKNDSINRIEVIRMLSTINL</sequence>
<organism evidence="2 3">
    <name type="scientific">Shewanella livingstonensis</name>
    <dbReference type="NCBI Taxonomy" id="150120"/>
    <lineage>
        <taxon>Bacteria</taxon>
        <taxon>Pseudomonadati</taxon>
        <taxon>Pseudomonadota</taxon>
        <taxon>Gammaproteobacteria</taxon>
        <taxon>Alteromonadales</taxon>
        <taxon>Shewanellaceae</taxon>
        <taxon>Shewanella</taxon>
    </lineage>
</organism>
<reference evidence="3" key="1">
    <citation type="submission" date="2018-11" db="EMBL/GenBank/DDBJ databases">
        <title>Shewanella sp. M2.</title>
        <authorList>
            <person name="Hwang Y.J."/>
            <person name="Hwang C.Y."/>
        </authorList>
    </citation>
    <scope>NUCLEOTIDE SEQUENCE [LARGE SCALE GENOMIC DNA]</scope>
    <source>
        <strain evidence="3">LMG 19866</strain>
    </source>
</reference>
<dbReference type="Pfam" id="PF00023">
    <property type="entry name" value="Ank"/>
    <property type="match status" value="1"/>
</dbReference>
<protein>
    <submittedName>
        <fullName evidence="2">Ankyrin repeat domain-containing protein</fullName>
    </submittedName>
</protein>
<evidence type="ECO:0000313" key="3">
    <source>
        <dbReference type="Proteomes" id="UP000278035"/>
    </source>
</evidence>
<dbReference type="KEGG" id="slj:EGC82_06490"/>
<evidence type="ECO:0000256" key="1">
    <source>
        <dbReference type="PROSITE-ProRule" id="PRU00023"/>
    </source>
</evidence>
<dbReference type="OrthoDB" id="6261647at2"/>
<name>A0A3G8LRN9_9GAMM</name>
<dbReference type="SMART" id="SM00248">
    <property type="entry name" value="ANK"/>
    <property type="match status" value="1"/>
</dbReference>
<feature type="repeat" description="ANK" evidence="1">
    <location>
        <begin position="106"/>
        <end position="138"/>
    </location>
</feature>
<dbReference type="Proteomes" id="UP000278035">
    <property type="component" value="Chromosome"/>
</dbReference>
<dbReference type="AlphaFoldDB" id="A0A3G8LRN9"/>
<proteinExistence type="predicted"/>
<gene>
    <name evidence="2" type="ORF">EGC82_06490</name>
</gene>
<keyword evidence="1" id="KW-0040">ANK repeat</keyword>
<evidence type="ECO:0000313" key="2">
    <source>
        <dbReference type="EMBL" id="AZG72453.1"/>
    </source>
</evidence>
<dbReference type="Gene3D" id="1.25.40.20">
    <property type="entry name" value="Ankyrin repeat-containing domain"/>
    <property type="match status" value="1"/>
</dbReference>
<dbReference type="InterPro" id="IPR002110">
    <property type="entry name" value="Ankyrin_rpt"/>
</dbReference>
<dbReference type="RefSeq" id="WP_124730041.1">
    <property type="nucleotide sequence ID" value="NZ_CBCSKC010000001.1"/>
</dbReference>
<dbReference type="EMBL" id="CP034015">
    <property type="protein sequence ID" value="AZG72453.1"/>
    <property type="molecule type" value="Genomic_DNA"/>
</dbReference>
<accession>A0A3G8LRN9</accession>
<dbReference type="PROSITE" id="PS50297">
    <property type="entry name" value="ANK_REP_REGION"/>
    <property type="match status" value="1"/>
</dbReference>